<dbReference type="EMBL" id="CAJVQC010005520">
    <property type="protein sequence ID" value="CAG8555003.1"/>
    <property type="molecule type" value="Genomic_DNA"/>
</dbReference>
<evidence type="ECO:0000313" key="2">
    <source>
        <dbReference type="Proteomes" id="UP000789920"/>
    </source>
</evidence>
<name>A0ACA9LY03_9GLOM</name>
<comment type="caution">
    <text evidence="1">The sequence shown here is derived from an EMBL/GenBank/DDBJ whole genome shotgun (WGS) entry which is preliminary data.</text>
</comment>
<proteinExistence type="predicted"/>
<accession>A0ACA9LY03</accession>
<gene>
    <name evidence="1" type="ORF">RPERSI_LOCUS4121</name>
</gene>
<dbReference type="Proteomes" id="UP000789920">
    <property type="component" value="Unassembled WGS sequence"/>
</dbReference>
<reference evidence="1" key="1">
    <citation type="submission" date="2021-06" db="EMBL/GenBank/DDBJ databases">
        <authorList>
            <person name="Kallberg Y."/>
            <person name="Tangrot J."/>
            <person name="Rosling A."/>
        </authorList>
    </citation>
    <scope>NUCLEOTIDE SEQUENCE</scope>
    <source>
        <strain evidence="1">MA461A</strain>
    </source>
</reference>
<sequence>KNWRIKVFDITLAYFQLLFSDLNYRKQTGLKNFGIFVNLRIKM</sequence>
<protein>
    <submittedName>
        <fullName evidence="1">13695_t:CDS:1</fullName>
    </submittedName>
</protein>
<keyword evidence="2" id="KW-1185">Reference proteome</keyword>
<feature type="non-terminal residue" evidence="1">
    <location>
        <position position="1"/>
    </location>
</feature>
<organism evidence="1 2">
    <name type="scientific">Racocetra persica</name>
    <dbReference type="NCBI Taxonomy" id="160502"/>
    <lineage>
        <taxon>Eukaryota</taxon>
        <taxon>Fungi</taxon>
        <taxon>Fungi incertae sedis</taxon>
        <taxon>Mucoromycota</taxon>
        <taxon>Glomeromycotina</taxon>
        <taxon>Glomeromycetes</taxon>
        <taxon>Diversisporales</taxon>
        <taxon>Gigasporaceae</taxon>
        <taxon>Racocetra</taxon>
    </lineage>
</organism>
<evidence type="ECO:0000313" key="1">
    <source>
        <dbReference type="EMBL" id="CAG8555003.1"/>
    </source>
</evidence>